<name>A0ABS9CQW4_9FIRM</name>
<dbReference type="Gene3D" id="3.30.470.20">
    <property type="entry name" value="ATP-grasp fold, B domain"/>
    <property type="match status" value="1"/>
</dbReference>
<dbReference type="Proteomes" id="UP001299220">
    <property type="component" value="Unassembled WGS sequence"/>
</dbReference>
<reference evidence="2 3" key="1">
    <citation type="submission" date="2020-12" db="EMBL/GenBank/DDBJ databases">
        <title>Whole genome sequences of gut porcine anaerobes.</title>
        <authorList>
            <person name="Kubasova T."/>
            <person name="Jahodarova E."/>
            <person name="Rychlik I."/>
        </authorList>
    </citation>
    <scope>NUCLEOTIDE SEQUENCE [LARGE SCALE GENOMIC DNA]</scope>
    <source>
        <strain evidence="2 3">An867</strain>
    </source>
</reference>
<sequence length="303" mass="34327">MLLCILLYNVGFYDYHIFGFVHIRSHKQRKTFFTMNDNWRLSRLANHVDDRKYFEDKILFCDTFKAFLGREYLDLRKETAASFAAFLKKHPIVFAKAPAGFGGLEVKRFDSTSTNLNDLPSVQTLYDDFCKAGLFLIEEAVTQHPKMNELYPSSLNTIRVCTLTDASGEPHVLYSYIRTGRNGSFVDNTTSGGLSTLICSDGVIRKPALSDKTGEYFDEHPDTNCSFIDFEVPFYQDAIALCKKAAKVLPRMRYIGWDVGITPTGPILIEGNDLPAYDGQIYHQQENPGTGLKPLIRSIMPEL</sequence>
<gene>
    <name evidence="2" type="ORF">JQM67_11530</name>
</gene>
<keyword evidence="3" id="KW-1185">Reference proteome</keyword>
<organism evidence="2 3">
    <name type="scientific">Anaeromassilibacillus senegalensis</name>
    <dbReference type="NCBI Taxonomy" id="1673717"/>
    <lineage>
        <taxon>Bacteria</taxon>
        <taxon>Bacillati</taxon>
        <taxon>Bacillota</taxon>
        <taxon>Clostridia</taxon>
        <taxon>Eubacteriales</taxon>
        <taxon>Acutalibacteraceae</taxon>
        <taxon>Anaeromassilibacillus</taxon>
    </lineage>
</organism>
<dbReference type="SUPFAM" id="SSF56059">
    <property type="entry name" value="Glutathione synthetase ATP-binding domain-like"/>
    <property type="match status" value="1"/>
</dbReference>
<evidence type="ECO:0000313" key="3">
    <source>
        <dbReference type="Proteomes" id="UP001299220"/>
    </source>
</evidence>
<accession>A0ABS9CQW4</accession>
<comment type="caution">
    <text evidence="2">The sequence shown here is derived from an EMBL/GenBank/DDBJ whole genome shotgun (WGS) entry which is preliminary data.</text>
</comment>
<dbReference type="InterPro" id="IPR039523">
    <property type="entry name" value="RimK-rel_E_lig_ATP-grasp"/>
</dbReference>
<proteinExistence type="predicted"/>
<dbReference type="RefSeq" id="WP_235324252.1">
    <property type="nucleotide sequence ID" value="NZ_JAFBIT010000003.1"/>
</dbReference>
<evidence type="ECO:0000313" key="2">
    <source>
        <dbReference type="EMBL" id="MCF2653232.1"/>
    </source>
</evidence>
<evidence type="ECO:0000259" key="1">
    <source>
        <dbReference type="Pfam" id="PF14397"/>
    </source>
</evidence>
<feature type="domain" description="Alpha-L-glutamate ligase-related protein ATP-grasp" evidence="1">
    <location>
        <begin position="124"/>
        <end position="282"/>
    </location>
</feature>
<protein>
    <recommendedName>
        <fullName evidence="1">Alpha-L-glutamate ligase-related protein ATP-grasp domain-containing protein</fullName>
    </recommendedName>
</protein>
<dbReference type="EMBL" id="JAFBIT010000003">
    <property type="protein sequence ID" value="MCF2653232.1"/>
    <property type="molecule type" value="Genomic_DNA"/>
</dbReference>
<dbReference type="Pfam" id="PF14397">
    <property type="entry name" value="ATPgrasp_ST"/>
    <property type="match status" value="1"/>
</dbReference>